<reference evidence="1 2" key="1">
    <citation type="submission" date="2008-02" db="EMBL/GenBank/DDBJ databases">
        <title>Annotation of Escherichia albertii TW07627.</title>
        <authorList>
            <person name="Sutton G."/>
            <person name="Whittam T.S."/>
            <person name="Sebastian Y."/>
        </authorList>
    </citation>
    <scope>NUCLEOTIDE SEQUENCE [LARGE SCALE GENOMIC DNA]</scope>
    <source>
        <strain evidence="1 2">TW07627</strain>
    </source>
</reference>
<name>A0ABC9NQE4_ESCAT</name>
<gene>
    <name evidence="1" type="ORF">ESCAB7627_1723</name>
</gene>
<evidence type="ECO:0000313" key="1">
    <source>
        <dbReference type="EMBL" id="EDS92516.1"/>
    </source>
</evidence>
<dbReference type="Proteomes" id="UP000003042">
    <property type="component" value="Unassembled WGS sequence"/>
</dbReference>
<sequence length="45" mass="5492">MYHYPLHVSQDAYSLRYCLHYMQKAELLLQLRESRARYISKSVET</sequence>
<dbReference type="AlphaFoldDB" id="A0ABC9NQE4"/>
<protein>
    <submittedName>
        <fullName evidence="1">Uncharacterized protein</fullName>
    </submittedName>
</protein>
<comment type="caution">
    <text evidence="1">The sequence shown here is derived from an EMBL/GenBank/DDBJ whole genome shotgun (WGS) entry which is preliminary data.</text>
</comment>
<dbReference type="EMBL" id="ABKX01000003">
    <property type="protein sequence ID" value="EDS92516.1"/>
    <property type="molecule type" value="Genomic_DNA"/>
</dbReference>
<organism evidence="1 2">
    <name type="scientific">Escherichia albertii (strain TW07627)</name>
    <dbReference type="NCBI Taxonomy" id="502347"/>
    <lineage>
        <taxon>Bacteria</taxon>
        <taxon>Pseudomonadati</taxon>
        <taxon>Pseudomonadota</taxon>
        <taxon>Gammaproteobacteria</taxon>
        <taxon>Enterobacterales</taxon>
        <taxon>Enterobacteriaceae</taxon>
        <taxon>Escherichia</taxon>
    </lineage>
</organism>
<evidence type="ECO:0000313" key="2">
    <source>
        <dbReference type="Proteomes" id="UP000003042"/>
    </source>
</evidence>
<accession>A0ABC9NQE4</accession>
<proteinExistence type="predicted"/>